<dbReference type="AlphaFoldDB" id="A0A367GQ44"/>
<comment type="caution">
    <text evidence="2">The sequence shown here is derived from an EMBL/GenBank/DDBJ whole genome shotgun (WGS) entry which is preliminary data.</text>
</comment>
<dbReference type="EMBL" id="QGDC01000004">
    <property type="protein sequence ID" value="RCH55205.1"/>
    <property type="molecule type" value="Genomic_DNA"/>
</dbReference>
<keyword evidence="3" id="KW-1185">Reference proteome</keyword>
<sequence length="193" mass="22034">MDKKNDEIKDEIALKEIEAGLSSYSVKNRLWIVALLSVIIVVAVWVTKSNEVIHVKEEAEKSSIRFKGQAKKEVVHSHEEHIKLLTKPLVWALAAQIEQRNLKQVERYLDEMVKEENFMLLAVIDEKGKIIVATNKSYQGKDFGRIADKNLLNSNEVKLVNKNDKVLLATRPIKGRHTRLGTLVIQYKLAPNN</sequence>
<dbReference type="SUPFAM" id="SSF103190">
    <property type="entry name" value="Sensory domain-like"/>
    <property type="match status" value="1"/>
</dbReference>
<dbReference type="OrthoDB" id="762648at2"/>
<reference evidence="2 3" key="1">
    <citation type="submission" date="2018-05" db="EMBL/GenBank/DDBJ databases">
        <title>Mucilaginibacter hurinus sp. nov., isolated from briquette warehouse soil.</title>
        <authorList>
            <person name="Choi L."/>
        </authorList>
    </citation>
    <scope>NUCLEOTIDE SEQUENCE [LARGE SCALE GENOMIC DNA]</scope>
    <source>
        <strain evidence="2 3">ZR32</strain>
    </source>
</reference>
<dbReference type="InterPro" id="IPR029151">
    <property type="entry name" value="Sensor-like_sf"/>
</dbReference>
<proteinExistence type="predicted"/>
<dbReference type="Gene3D" id="3.30.450.20">
    <property type="entry name" value="PAS domain"/>
    <property type="match status" value="1"/>
</dbReference>
<name>A0A367GQ44_9SPHI</name>
<dbReference type="Proteomes" id="UP000253209">
    <property type="component" value="Unassembled WGS sequence"/>
</dbReference>
<keyword evidence="1" id="KW-1133">Transmembrane helix</keyword>
<dbReference type="RefSeq" id="WP_114004827.1">
    <property type="nucleotide sequence ID" value="NZ_QGDC01000004.1"/>
</dbReference>
<keyword evidence="1" id="KW-0472">Membrane</keyword>
<protein>
    <submittedName>
        <fullName evidence="2">Uncharacterized protein</fullName>
    </submittedName>
</protein>
<evidence type="ECO:0000313" key="3">
    <source>
        <dbReference type="Proteomes" id="UP000253209"/>
    </source>
</evidence>
<keyword evidence="1" id="KW-0812">Transmembrane</keyword>
<evidence type="ECO:0000313" key="2">
    <source>
        <dbReference type="EMBL" id="RCH55205.1"/>
    </source>
</evidence>
<feature type="transmembrane region" description="Helical" evidence="1">
    <location>
        <begin position="30"/>
        <end position="47"/>
    </location>
</feature>
<evidence type="ECO:0000256" key="1">
    <source>
        <dbReference type="SAM" id="Phobius"/>
    </source>
</evidence>
<gene>
    <name evidence="2" type="ORF">DJ568_08440</name>
</gene>
<accession>A0A367GQ44</accession>
<organism evidence="2 3">
    <name type="scientific">Mucilaginibacter hurinus</name>
    <dbReference type="NCBI Taxonomy" id="2201324"/>
    <lineage>
        <taxon>Bacteria</taxon>
        <taxon>Pseudomonadati</taxon>
        <taxon>Bacteroidota</taxon>
        <taxon>Sphingobacteriia</taxon>
        <taxon>Sphingobacteriales</taxon>
        <taxon>Sphingobacteriaceae</taxon>
        <taxon>Mucilaginibacter</taxon>
    </lineage>
</organism>